<reference evidence="2 3" key="1">
    <citation type="submission" date="2024-01" db="EMBL/GenBank/DDBJ databases">
        <title>Novel species of the genus Luteimonas isolated from rivers.</title>
        <authorList>
            <person name="Lu H."/>
        </authorList>
    </citation>
    <scope>NUCLEOTIDE SEQUENCE [LARGE SCALE GENOMIC DNA]</scope>
    <source>
        <strain evidence="2 3">SMYT11W</strain>
    </source>
</reference>
<keyword evidence="3" id="KW-1185">Reference proteome</keyword>
<dbReference type="EMBL" id="JAZHBM010000003">
    <property type="protein sequence ID" value="MEF3083423.1"/>
    <property type="molecule type" value="Genomic_DNA"/>
</dbReference>
<comment type="caution">
    <text evidence="2">The sequence shown here is derived from an EMBL/GenBank/DDBJ whole genome shotgun (WGS) entry which is preliminary data.</text>
</comment>
<dbReference type="PANTHER" id="PTHR43102:SF2">
    <property type="entry name" value="GAF DOMAIN-CONTAINING PROTEIN"/>
    <property type="match status" value="1"/>
</dbReference>
<dbReference type="SUPFAM" id="SSF55781">
    <property type="entry name" value="GAF domain-like"/>
    <property type="match status" value="1"/>
</dbReference>
<dbReference type="InterPro" id="IPR003018">
    <property type="entry name" value="GAF"/>
</dbReference>
<sequence>MTAIATPPLDEATRQRALDGYHVLDSLPEGAFDDIVQLAATLCGTPTALITLIDRDRQWFKARTGFDETQTDRSAAVCDHAIRAPDTLMEIPDLARDARFAANPFVNGEQGDARFYAGMPLVTPDGAAIGTVCVLDGMPRHLTDAQRAALQSLARLTMTLLDARARERTLEHEAFVATAAPAPASAAETGVAVEDPGYTLALIELQDLAGTVARVGERGTEKLLQELDAALESALPSGGTDAVNRSSGSGEYVAVLHGADAARTLERLQTEIATRTAAHGLRFLTGTTQGAAGEHTGMVFLRAEADLLDRKAAQSAH</sequence>
<gene>
    <name evidence="2" type="ORF">V3391_14510</name>
</gene>
<accession>A0ABU7WIR1</accession>
<dbReference type="Proteomes" id="UP001358324">
    <property type="component" value="Unassembled WGS sequence"/>
</dbReference>
<dbReference type="SMART" id="SM00065">
    <property type="entry name" value="GAF"/>
    <property type="match status" value="1"/>
</dbReference>
<dbReference type="PANTHER" id="PTHR43102">
    <property type="entry name" value="SLR1143 PROTEIN"/>
    <property type="match status" value="1"/>
</dbReference>
<feature type="domain" description="GAF" evidence="1">
    <location>
        <begin position="27"/>
        <end position="171"/>
    </location>
</feature>
<evidence type="ECO:0000313" key="2">
    <source>
        <dbReference type="EMBL" id="MEF3083423.1"/>
    </source>
</evidence>
<dbReference type="Pfam" id="PF01590">
    <property type="entry name" value="GAF"/>
    <property type="match status" value="1"/>
</dbReference>
<dbReference type="RefSeq" id="WP_332079157.1">
    <property type="nucleotide sequence ID" value="NZ_JAZHBM010000003.1"/>
</dbReference>
<evidence type="ECO:0000313" key="3">
    <source>
        <dbReference type="Proteomes" id="UP001358324"/>
    </source>
</evidence>
<name>A0ABU7WIR1_9GAMM</name>
<evidence type="ECO:0000259" key="1">
    <source>
        <dbReference type="SMART" id="SM00065"/>
    </source>
</evidence>
<dbReference type="Gene3D" id="3.30.450.40">
    <property type="match status" value="1"/>
</dbReference>
<proteinExistence type="predicted"/>
<dbReference type="InterPro" id="IPR029016">
    <property type="entry name" value="GAF-like_dom_sf"/>
</dbReference>
<protein>
    <submittedName>
        <fullName evidence="2">GAF domain-containing protein</fullName>
    </submittedName>
</protein>
<organism evidence="2 3">
    <name type="scientific">Luteimonas flava</name>
    <dbReference type="NCBI Taxonomy" id="3115822"/>
    <lineage>
        <taxon>Bacteria</taxon>
        <taxon>Pseudomonadati</taxon>
        <taxon>Pseudomonadota</taxon>
        <taxon>Gammaproteobacteria</taxon>
        <taxon>Lysobacterales</taxon>
        <taxon>Lysobacteraceae</taxon>
        <taxon>Luteimonas</taxon>
    </lineage>
</organism>